<dbReference type="PATRIC" id="fig|1353533.3.peg.633"/>
<dbReference type="RefSeq" id="WP_023397594.1">
    <property type="nucleotide sequence ID" value="NZ_AUSV01000008.1"/>
</dbReference>
<dbReference type="AlphaFoldDB" id="V4I4A0"/>
<comment type="caution">
    <text evidence="1">The sequence shown here is derived from an EMBL/GenBank/DDBJ whole genome shotgun (WGS) entry which is preliminary data.</text>
</comment>
<evidence type="ECO:0000313" key="2">
    <source>
        <dbReference type="Proteomes" id="UP000017820"/>
    </source>
</evidence>
<organism evidence="1 2">
    <name type="scientific">Pseudoalteromonas luteoviolacea (strain 2ta16)</name>
    <dbReference type="NCBI Taxonomy" id="1353533"/>
    <lineage>
        <taxon>Bacteria</taxon>
        <taxon>Pseudomonadati</taxon>
        <taxon>Pseudomonadota</taxon>
        <taxon>Gammaproteobacteria</taxon>
        <taxon>Alteromonadales</taxon>
        <taxon>Pseudoalteromonadaceae</taxon>
        <taxon>Pseudoalteromonas</taxon>
    </lineage>
</organism>
<name>V4I4A0_PSEL2</name>
<reference evidence="1 2" key="1">
    <citation type="submission" date="2013-07" db="EMBL/GenBank/DDBJ databases">
        <title>Draft genome sequence of Pseudoalteromonas luteoviolacea 2ta16.</title>
        <authorList>
            <person name="Allen E.E."/>
            <person name="Azam F."/>
            <person name="Podell S."/>
        </authorList>
    </citation>
    <scope>NUCLEOTIDE SEQUENCE [LARGE SCALE GENOMIC DNA]</scope>
    <source>
        <strain evidence="1 2">2ta16</strain>
    </source>
</reference>
<evidence type="ECO:0000313" key="1">
    <source>
        <dbReference type="EMBL" id="ESP95074.1"/>
    </source>
</evidence>
<proteinExistence type="predicted"/>
<sequence>MKSSKVNAGDWIKVGETGIDAYVFHVHSEDEISAGYYQNKEKAIREDFVWDGQRWQFKTMMPCGLYLRGHDAMIVKNGPYFNKPFK</sequence>
<dbReference type="EMBL" id="AUSV01000008">
    <property type="protein sequence ID" value="ESP95074.1"/>
    <property type="molecule type" value="Genomic_DNA"/>
</dbReference>
<dbReference type="GeneID" id="29921191"/>
<accession>V4I4A0</accession>
<protein>
    <submittedName>
        <fullName evidence="1">Uncharacterized protein</fullName>
    </submittedName>
</protein>
<dbReference type="Proteomes" id="UP000017820">
    <property type="component" value="Unassembled WGS sequence"/>
</dbReference>
<gene>
    <name evidence="1" type="ORF">PL2TA16_04630</name>
</gene>